<dbReference type="EMBL" id="FQUQ01000005">
    <property type="protein sequence ID" value="SHG41003.1"/>
    <property type="molecule type" value="Genomic_DNA"/>
</dbReference>
<organism evidence="2 3">
    <name type="scientific">Pedobacter caeni</name>
    <dbReference type="NCBI Taxonomy" id="288992"/>
    <lineage>
        <taxon>Bacteria</taxon>
        <taxon>Pseudomonadati</taxon>
        <taxon>Bacteroidota</taxon>
        <taxon>Sphingobacteriia</taxon>
        <taxon>Sphingobacteriales</taxon>
        <taxon>Sphingobacteriaceae</taxon>
        <taxon>Pedobacter</taxon>
    </lineage>
</organism>
<protein>
    <recommendedName>
        <fullName evidence="4">PH domain-containing protein</fullName>
    </recommendedName>
</protein>
<sequence length="173" mass="20321">MKRSSPIKKEQLLFKSGYPVNTYILIGLPVVILLLCLLNKANLLGLVFYLPAFLLLFYYFFCRYSCKIELLENRLKIRYFVPWNKNRTIDLKGLEYVDYGRGHYAPFSDRPVAYRPGLRICYDLLRLSESMEVPMTEVRINTRMFGFKSLVNTLRKTCKMCLVKVEEHTVIGL</sequence>
<evidence type="ECO:0000313" key="3">
    <source>
        <dbReference type="Proteomes" id="UP000184287"/>
    </source>
</evidence>
<feature type="transmembrane region" description="Helical" evidence="1">
    <location>
        <begin position="43"/>
        <end position="61"/>
    </location>
</feature>
<proteinExistence type="predicted"/>
<evidence type="ECO:0000256" key="1">
    <source>
        <dbReference type="SAM" id="Phobius"/>
    </source>
</evidence>
<accession>A0A1M5JLU4</accession>
<feature type="transmembrane region" description="Helical" evidence="1">
    <location>
        <begin position="20"/>
        <end position="38"/>
    </location>
</feature>
<keyword evidence="1" id="KW-1133">Transmembrane helix</keyword>
<name>A0A1M5JLU4_9SPHI</name>
<keyword evidence="1" id="KW-0472">Membrane</keyword>
<reference evidence="3" key="1">
    <citation type="submission" date="2016-11" db="EMBL/GenBank/DDBJ databases">
        <authorList>
            <person name="Varghese N."/>
            <person name="Submissions S."/>
        </authorList>
    </citation>
    <scope>NUCLEOTIDE SEQUENCE [LARGE SCALE GENOMIC DNA]</scope>
    <source>
        <strain evidence="3">DSM 16990</strain>
    </source>
</reference>
<dbReference type="Proteomes" id="UP000184287">
    <property type="component" value="Unassembled WGS sequence"/>
</dbReference>
<dbReference type="STRING" id="288992.SAMN04488522_105397"/>
<dbReference type="AlphaFoldDB" id="A0A1M5JLU4"/>
<gene>
    <name evidence="2" type="ORF">SAMN04488522_105397</name>
</gene>
<keyword evidence="3" id="KW-1185">Reference proteome</keyword>
<dbReference type="OrthoDB" id="771879at2"/>
<dbReference type="RefSeq" id="WP_073235044.1">
    <property type="nucleotide sequence ID" value="NZ_FQUQ01000005.1"/>
</dbReference>
<keyword evidence="1" id="KW-0812">Transmembrane</keyword>
<evidence type="ECO:0000313" key="2">
    <source>
        <dbReference type="EMBL" id="SHG41003.1"/>
    </source>
</evidence>
<evidence type="ECO:0008006" key="4">
    <source>
        <dbReference type="Google" id="ProtNLM"/>
    </source>
</evidence>